<protein>
    <submittedName>
        <fullName evidence="2">Uncharacterized protein</fullName>
    </submittedName>
</protein>
<evidence type="ECO:0000313" key="2">
    <source>
        <dbReference type="EMBL" id="MFB5191063.1"/>
    </source>
</evidence>
<evidence type="ECO:0000256" key="1">
    <source>
        <dbReference type="SAM" id="Phobius"/>
    </source>
</evidence>
<proteinExistence type="predicted"/>
<comment type="caution">
    <text evidence="2">The sequence shown here is derived from an EMBL/GenBank/DDBJ whole genome shotgun (WGS) entry which is preliminary data.</text>
</comment>
<feature type="transmembrane region" description="Helical" evidence="1">
    <location>
        <begin position="146"/>
        <end position="164"/>
    </location>
</feature>
<organism evidence="2 3">
    <name type="scientific">Alicyclobacillus fastidiosus</name>
    <dbReference type="NCBI Taxonomy" id="392011"/>
    <lineage>
        <taxon>Bacteria</taxon>
        <taxon>Bacillati</taxon>
        <taxon>Bacillota</taxon>
        <taxon>Bacilli</taxon>
        <taxon>Bacillales</taxon>
        <taxon>Alicyclobacillaceae</taxon>
        <taxon>Alicyclobacillus</taxon>
    </lineage>
</organism>
<keyword evidence="1" id="KW-0812">Transmembrane</keyword>
<dbReference type="RefSeq" id="WP_275476523.1">
    <property type="nucleotide sequence ID" value="NZ_CP162940.1"/>
</dbReference>
<evidence type="ECO:0000313" key="3">
    <source>
        <dbReference type="Proteomes" id="UP001579974"/>
    </source>
</evidence>
<keyword evidence="3" id="KW-1185">Reference proteome</keyword>
<name>A0ABV5AFP8_9BACL</name>
<keyword evidence="1" id="KW-1133">Transmembrane helix</keyword>
<dbReference type="EMBL" id="JBDXSU010000009">
    <property type="protein sequence ID" value="MFB5191063.1"/>
    <property type="molecule type" value="Genomic_DNA"/>
</dbReference>
<accession>A0ABV5AFP8</accession>
<dbReference type="Proteomes" id="UP001579974">
    <property type="component" value="Unassembled WGS sequence"/>
</dbReference>
<gene>
    <name evidence="2" type="ORF">KKP3000_004565</name>
</gene>
<reference evidence="2 3" key="1">
    <citation type="journal article" date="2024" name="Int. J. Mol. Sci.">
        <title>Exploration of Alicyclobacillus spp. Genome in Search of Antibiotic Resistance.</title>
        <authorList>
            <person name="Bucka-Kolendo J."/>
            <person name="Kiousi D.E."/>
            <person name="Dekowska A."/>
            <person name="Mikolajczuk-Szczyrba A."/>
            <person name="Karadedos D.M."/>
            <person name="Michael P."/>
            <person name="Galanis A."/>
            <person name="Sokolowska B."/>
        </authorList>
    </citation>
    <scope>NUCLEOTIDE SEQUENCE [LARGE SCALE GENOMIC DNA]</scope>
    <source>
        <strain evidence="2 3">KKP 3000</strain>
    </source>
</reference>
<sequence>MRTRMTGAERRQWVDKLLEQYTTFVWTYLTDHCESVQQAEDAFVYVFVQASDRLGTRAAREVTDDWMLALLKEAVDANPPHIAWEELVGEDERGDAIPRELGAELANDGTVRVPGALIRRSAQLMRAHIARDEAMRHHRGPLGTKIGAVAVVIVGVAGVGYGLSDRWTNQLQERPAVSAKSSKTANPSPHIGGDLPVSAVAMYQVSPSDNLDVTHLAVDSHAVYQGTLVLAADSWPRIDVSRHPFSTSNQKFGASGSASYAMELVPPLQANNQVSTSSWQISEWQIEVMGNWIIGLVTWNDGRASDTDVEQIYALCTTNGKYSLVRTLAPEKGVENRFAVAVGDGKIIVQPGLDDGTGAAPLGLPIQIYTLRGTDPTRAWTELSQIPASFGLMESPVATGDGIVFQGIVGKADTSSDNVDTWYQLTWSGTLNRYDGPPVDGQMHWAVEGASGTPWWVETTPDASENHRGYQVSMAQLANDKSASPTKNLQNSVLQLTVDGSDLIWIQAEEKGDETLVVAQVES</sequence>
<keyword evidence="1" id="KW-0472">Membrane</keyword>